<reference evidence="2" key="1">
    <citation type="submission" date="2018-10" db="EMBL/GenBank/DDBJ databases">
        <title>Hidden diversity of soil giant viruses.</title>
        <authorList>
            <person name="Schulz F."/>
            <person name="Alteio L."/>
            <person name="Goudeau D."/>
            <person name="Ryan E.M."/>
            <person name="Malmstrom R.R."/>
            <person name="Blanchard J."/>
            <person name="Woyke T."/>
        </authorList>
    </citation>
    <scope>NUCLEOTIDE SEQUENCE</scope>
    <source>
        <strain evidence="2">DSV1</strain>
    </source>
</reference>
<proteinExistence type="predicted"/>
<evidence type="ECO:0000259" key="1">
    <source>
        <dbReference type="Pfam" id="PF01755"/>
    </source>
</evidence>
<dbReference type="Pfam" id="PF01755">
    <property type="entry name" value="Glyco_transf_25"/>
    <property type="match status" value="1"/>
</dbReference>
<dbReference type="EMBL" id="MK072048">
    <property type="protein sequence ID" value="AYV77564.1"/>
    <property type="molecule type" value="Genomic_DNA"/>
</dbReference>
<dbReference type="InterPro" id="IPR002654">
    <property type="entry name" value="Glyco_trans_25"/>
</dbReference>
<evidence type="ECO:0000313" key="2">
    <source>
        <dbReference type="EMBL" id="AYV77564.1"/>
    </source>
</evidence>
<organism evidence="2">
    <name type="scientific">Dasosvirus sp</name>
    <dbReference type="NCBI Taxonomy" id="2487764"/>
    <lineage>
        <taxon>Viruses</taxon>
        <taxon>Varidnaviria</taxon>
        <taxon>Bamfordvirae</taxon>
        <taxon>Nucleocytoviricota</taxon>
        <taxon>Megaviricetes</taxon>
        <taxon>Imitervirales</taxon>
        <taxon>Mimiviridae</taxon>
        <taxon>Klosneuvirinae</taxon>
    </lineage>
</organism>
<feature type="domain" description="Glycosyl transferase family 25" evidence="1">
    <location>
        <begin position="30"/>
        <end position="110"/>
    </location>
</feature>
<name>A0A3G4ZTB4_9VIRU</name>
<accession>A0A3G4ZTB4</accession>
<protein>
    <recommendedName>
        <fullName evidence="1">Glycosyl transferase family 25 domain-containing protein</fullName>
    </recommendedName>
</protein>
<gene>
    <name evidence="2" type="ORF">Dasosvirus7_11</name>
</gene>
<sequence>MDIYDLPLYYISFYRNFDLEKELKSIGFRNVHLFRAVNGKNMNPTELVKSNKITIRSYIDLMTNQEQRYGLPHLGAVGCTFSHLALWQLCIDCKHQYMIIVEDDVCFPNGICDNDLSNIRETLYRDKSSIFIGSKLENKFGLTYFIGSQFYIVSLDACYQLVKYALPIDVQTDAYIAYLANVERINLGGYGLSSQKEHPNTIQIK</sequence>